<evidence type="ECO:0000256" key="4">
    <source>
        <dbReference type="ARBA" id="ARBA00022692"/>
    </source>
</evidence>
<evidence type="ECO:0000256" key="10">
    <source>
        <dbReference type="RuleBase" id="RU363097"/>
    </source>
</evidence>
<keyword evidence="5 10" id="KW-0521">NADP</keyword>
<protein>
    <recommendedName>
        <fullName evidence="10">Fatty acyl-CoA reductase</fullName>
        <ecNumber evidence="10">1.2.1.84</ecNumber>
    </recommendedName>
</protein>
<comment type="similarity">
    <text evidence="2 10">Belongs to the fatty acyl-CoA reductase family.</text>
</comment>
<name>A0AAV2NFK9_9HYME</name>
<evidence type="ECO:0000256" key="9">
    <source>
        <dbReference type="ARBA" id="ARBA00052530"/>
    </source>
</evidence>
<evidence type="ECO:0000256" key="7">
    <source>
        <dbReference type="ARBA" id="ARBA00023098"/>
    </source>
</evidence>
<dbReference type="EMBL" id="OZ034837">
    <property type="protein sequence ID" value="CAL1678604.1"/>
    <property type="molecule type" value="Genomic_DNA"/>
</dbReference>
<keyword evidence="4 10" id="KW-0812">Transmembrane</keyword>
<keyword evidence="6 10" id="KW-1133">Transmembrane helix</keyword>
<dbReference type="GO" id="GO:0102965">
    <property type="term" value="F:alcohol-forming long-chain fatty acyl-CoA reductase activity"/>
    <property type="evidence" value="ECO:0007669"/>
    <property type="project" value="UniProtKB-EC"/>
</dbReference>
<keyword evidence="14" id="KW-1185">Reference proteome</keyword>
<evidence type="ECO:0000256" key="8">
    <source>
        <dbReference type="ARBA" id="ARBA00023136"/>
    </source>
</evidence>
<dbReference type="CDD" id="cd05236">
    <property type="entry name" value="FAR-N_SDR_e"/>
    <property type="match status" value="1"/>
</dbReference>
<evidence type="ECO:0000256" key="3">
    <source>
        <dbReference type="ARBA" id="ARBA00022516"/>
    </source>
</evidence>
<dbReference type="InterPro" id="IPR033640">
    <property type="entry name" value="FAR_C"/>
</dbReference>
<dbReference type="InterPro" id="IPR026055">
    <property type="entry name" value="FAR"/>
</dbReference>
<feature type="transmembrane region" description="Helical" evidence="10">
    <location>
        <begin position="358"/>
        <end position="379"/>
    </location>
</feature>
<dbReference type="Proteomes" id="UP001497644">
    <property type="component" value="Chromosome 14"/>
</dbReference>
<evidence type="ECO:0000259" key="11">
    <source>
        <dbReference type="Pfam" id="PF03015"/>
    </source>
</evidence>
<dbReference type="SUPFAM" id="SSF51735">
    <property type="entry name" value="NAD(P)-binding Rossmann-fold domains"/>
    <property type="match status" value="1"/>
</dbReference>
<evidence type="ECO:0000256" key="1">
    <source>
        <dbReference type="ARBA" id="ARBA00004141"/>
    </source>
</evidence>
<dbReference type="Pfam" id="PF07993">
    <property type="entry name" value="NAD_binding_4"/>
    <property type="match status" value="1"/>
</dbReference>
<dbReference type="FunFam" id="3.40.50.720:FF:000143">
    <property type="entry name" value="Fatty acyl-CoA reductase"/>
    <property type="match status" value="1"/>
</dbReference>
<dbReference type="GO" id="GO:0005777">
    <property type="term" value="C:peroxisome"/>
    <property type="evidence" value="ECO:0007669"/>
    <property type="project" value="TreeGrafter"/>
</dbReference>
<dbReference type="PANTHER" id="PTHR11011:SF24">
    <property type="entry name" value="FATTY ACYL-COA REDUCTASE"/>
    <property type="match status" value="1"/>
</dbReference>
<organism evidence="13 14">
    <name type="scientific">Lasius platythorax</name>
    <dbReference type="NCBI Taxonomy" id="488582"/>
    <lineage>
        <taxon>Eukaryota</taxon>
        <taxon>Metazoa</taxon>
        <taxon>Ecdysozoa</taxon>
        <taxon>Arthropoda</taxon>
        <taxon>Hexapoda</taxon>
        <taxon>Insecta</taxon>
        <taxon>Pterygota</taxon>
        <taxon>Neoptera</taxon>
        <taxon>Endopterygota</taxon>
        <taxon>Hymenoptera</taxon>
        <taxon>Apocrita</taxon>
        <taxon>Aculeata</taxon>
        <taxon>Formicoidea</taxon>
        <taxon>Formicidae</taxon>
        <taxon>Formicinae</taxon>
        <taxon>Lasius</taxon>
        <taxon>Lasius</taxon>
    </lineage>
</organism>
<proteinExistence type="inferred from homology"/>
<dbReference type="GO" id="GO:0016020">
    <property type="term" value="C:membrane"/>
    <property type="evidence" value="ECO:0007669"/>
    <property type="project" value="UniProtKB-SubCell"/>
</dbReference>
<keyword evidence="10" id="KW-0560">Oxidoreductase</keyword>
<comment type="subcellular location">
    <subcellularLocation>
        <location evidence="1">Membrane</location>
        <topology evidence="1">Multi-pass membrane protein</topology>
    </subcellularLocation>
</comment>
<dbReference type="CDD" id="cd09071">
    <property type="entry name" value="FAR_C"/>
    <property type="match status" value="1"/>
</dbReference>
<dbReference type="InterPro" id="IPR013120">
    <property type="entry name" value="FAR_NAD-bd"/>
</dbReference>
<keyword evidence="8 10" id="KW-0472">Membrane</keyword>
<evidence type="ECO:0000256" key="2">
    <source>
        <dbReference type="ARBA" id="ARBA00005928"/>
    </source>
</evidence>
<feature type="domain" description="Fatty acyl-CoA reductase C-terminal" evidence="11">
    <location>
        <begin position="367"/>
        <end position="459"/>
    </location>
</feature>
<dbReference type="Gene3D" id="3.40.50.720">
    <property type="entry name" value="NAD(P)-binding Rossmann-like Domain"/>
    <property type="match status" value="1"/>
</dbReference>
<dbReference type="InterPro" id="IPR036291">
    <property type="entry name" value="NAD(P)-bd_dom_sf"/>
</dbReference>
<dbReference type="EC" id="1.2.1.84" evidence="10"/>
<dbReference type="Pfam" id="PF03015">
    <property type="entry name" value="Sterile"/>
    <property type="match status" value="1"/>
</dbReference>
<keyword evidence="7 10" id="KW-0443">Lipid metabolism</keyword>
<comment type="function">
    <text evidence="10">Catalyzes the reduction of fatty acyl-CoA to fatty alcohols.</text>
</comment>
<accession>A0AAV2NFK9</accession>
<feature type="transmembrane region" description="Helical" evidence="10">
    <location>
        <begin position="474"/>
        <end position="494"/>
    </location>
</feature>
<feature type="domain" description="Thioester reductase (TE)" evidence="12">
    <location>
        <begin position="23"/>
        <end position="293"/>
    </location>
</feature>
<dbReference type="AlphaFoldDB" id="A0AAV2NFK9"/>
<evidence type="ECO:0000259" key="12">
    <source>
        <dbReference type="Pfam" id="PF07993"/>
    </source>
</evidence>
<reference evidence="13" key="1">
    <citation type="submission" date="2024-04" db="EMBL/GenBank/DDBJ databases">
        <authorList>
            <consortium name="Molecular Ecology Group"/>
        </authorList>
    </citation>
    <scope>NUCLEOTIDE SEQUENCE</scope>
</reference>
<dbReference type="PANTHER" id="PTHR11011">
    <property type="entry name" value="MALE STERILITY PROTEIN 2-RELATED"/>
    <property type="match status" value="1"/>
</dbReference>
<dbReference type="EMBL" id="OZ034837">
    <property type="protein sequence ID" value="CAL1678606.1"/>
    <property type="molecule type" value="Genomic_DNA"/>
</dbReference>
<keyword evidence="3 10" id="KW-0444">Lipid biosynthesis</keyword>
<evidence type="ECO:0000313" key="14">
    <source>
        <dbReference type="Proteomes" id="UP001497644"/>
    </source>
</evidence>
<evidence type="ECO:0000256" key="5">
    <source>
        <dbReference type="ARBA" id="ARBA00022857"/>
    </source>
</evidence>
<comment type="catalytic activity">
    <reaction evidence="9 10">
        <text>a long-chain fatty acyl-CoA + 2 NADPH + 2 H(+) = a long-chain primary fatty alcohol + 2 NADP(+) + CoA</text>
        <dbReference type="Rhea" id="RHEA:52716"/>
        <dbReference type="ChEBI" id="CHEBI:15378"/>
        <dbReference type="ChEBI" id="CHEBI:57287"/>
        <dbReference type="ChEBI" id="CHEBI:57783"/>
        <dbReference type="ChEBI" id="CHEBI:58349"/>
        <dbReference type="ChEBI" id="CHEBI:77396"/>
        <dbReference type="ChEBI" id="CHEBI:83139"/>
        <dbReference type="EC" id="1.2.1.84"/>
    </reaction>
</comment>
<gene>
    <name evidence="13" type="ORF">LPLAT_LOCUS4421</name>
</gene>
<sequence>MDKNTIDPAKSIPAFYAGQSIFLTGATGFLGKVYIEKILRSCPDVREIFILMRPKKGLNLNERLEKMLNLPLFDKLREERPSNFKKLIPVLGDTSQENLGLSAVDRQMLTEKVTIIIHSGASVKFNDSLKYAILTNTRSTRDICILAESMKNLVALVYVGTAYTHLDNPFIEEKMYSPVADWRKMIKVAELLDEHILSIFTAKCLNNIPNTYIFSKNLAESVIQEYSLSLPCAIVRPSIVMCSLKDPFPGWIDNFNGPMGLSIAAGKGLLQVLCASNYISQNNMPVDTVINTIILVTWKLGLTSFTPGSTLFVVNCTLPDEKSISFRECCNIAFKCGKEIPIEGILWIPNTLFTESLIMHYVLSILWHILPAILIDLLLKLLGHRPMVLGLQRKIYVANRALQHFTCNEWKFDDTNNRDLMSLIPSSDREMFSIDLSDLDIKQFIRNGIIGSKKYLLHEDMNRLSAAKAHSKRVELFVTTFKAIIGISILWMMYKWMCS</sequence>
<evidence type="ECO:0000256" key="6">
    <source>
        <dbReference type="ARBA" id="ARBA00022989"/>
    </source>
</evidence>
<dbReference type="GO" id="GO:0035336">
    <property type="term" value="P:long-chain fatty-acyl-CoA metabolic process"/>
    <property type="evidence" value="ECO:0007669"/>
    <property type="project" value="TreeGrafter"/>
</dbReference>
<evidence type="ECO:0000313" key="13">
    <source>
        <dbReference type="EMBL" id="CAL1678604.1"/>
    </source>
</evidence>
<dbReference type="GO" id="GO:0080019">
    <property type="term" value="F:alcohol-forming very long-chain fatty acyl-CoA reductase activity"/>
    <property type="evidence" value="ECO:0007669"/>
    <property type="project" value="InterPro"/>
</dbReference>